<evidence type="ECO:0000313" key="4">
    <source>
        <dbReference type="EMBL" id="APE96251.1"/>
    </source>
</evidence>
<gene>
    <name evidence="4" type="ORF">HSR6_1815</name>
    <name evidence="3" type="ORF">HTSR_1749</name>
</gene>
<dbReference type="STRING" id="1873524.HSR6_1815"/>
<dbReference type="EMBL" id="CP016804">
    <property type="protein sequence ID" value="APE96251.1"/>
    <property type="molecule type" value="Genomic_DNA"/>
</dbReference>
<dbReference type="GeneID" id="30418347"/>
<evidence type="ECO:0000313" key="6">
    <source>
        <dbReference type="Proteomes" id="UP000186165"/>
    </source>
</evidence>
<dbReference type="CDD" id="cd01714">
    <property type="entry name" value="ETF_beta"/>
    <property type="match status" value="1"/>
</dbReference>
<feature type="region of interest" description="Disordered" evidence="1">
    <location>
        <begin position="191"/>
        <end position="211"/>
    </location>
</feature>
<accession>A0A1D8S6F6</accession>
<name>A0A1D8S6F6_9EURY</name>
<accession>A0A1J1AEM6</accession>
<evidence type="ECO:0000313" key="5">
    <source>
        <dbReference type="Proteomes" id="UP000185608"/>
    </source>
</evidence>
<dbReference type="Pfam" id="PF01012">
    <property type="entry name" value="ETF"/>
    <property type="match status" value="1"/>
</dbReference>
<dbReference type="Proteomes" id="UP000185608">
    <property type="component" value="Chromosome"/>
</dbReference>
<dbReference type="KEGG" id="hhsr:HSR6_1815"/>
<dbReference type="InterPro" id="IPR012255">
    <property type="entry name" value="ETF_b"/>
</dbReference>
<protein>
    <submittedName>
        <fullName evidence="3">Electron transfer flavoprotein subunit beta</fullName>
    </submittedName>
</protein>
<dbReference type="InterPro" id="IPR014729">
    <property type="entry name" value="Rossmann-like_a/b/a_fold"/>
</dbReference>
<evidence type="ECO:0000259" key="2">
    <source>
        <dbReference type="SMART" id="SM00893"/>
    </source>
</evidence>
<dbReference type="PANTHER" id="PTHR21294">
    <property type="entry name" value="ELECTRON TRANSFER FLAVOPROTEIN BETA-SUBUNIT"/>
    <property type="match status" value="1"/>
</dbReference>
<dbReference type="SMART" id="SM00893">
    <property type="entry name" value="ETF"/>
    <property type="match status" value="1"/>
</dbReference>
<reference evidence="6" key="2">
    <citation type="submission" date="2016-08" db="EMBL/GenBank/DDBJ databases">
        <title>Discovery of first anaerobic lithoheterotrophic haloarchae widely represented in hypersaline habitats.</title>
        <authorList>
            <person name="Sorokin D.Y."/>
            <person name="Kublanov I.V."/>
            <person name="Roman P."/>
            <person name="Sinninghe Damste J.S."/>
            <person name="Golyshin P.N."/>
            <person name="Rojo D."/>
            <person name="Ciordia S."/>
            <person name="Mena Md.C."/>
            <person name="Ferrer M."/>
            <person name="Smedile F."/>
            <person name="Messina E."/>
            <person name="La Cono V."/>
            <person name="Yakimov M.M."/>
        </authorList>
    </citation>
    <scope>NUCLEOTIDE SEQUENCE [LARGE SCALE GENOMIC DNA]</scope>
    <source>
        <strain evidence="6">HSR6</strain>
    </source>
</reference>
<dbReference type="KEGG" id="halh:HTSR_1749"/>
<dbReference type="EMBL" id="CP016070">
    <property type="protein sequence ID" value="AOW80918.1"/>
    <property type="molecule type" value="Genomic_DNA"/>
</dbReference>
<organism evidence="3 5">
    <name type="scientific">Halodesulfurarchaeum formicicum</name>
    <dbReference type="NCBI Taxonomy" id="1873524"/>
    <lineage>
        <taxon>Archaea</taxon>
        <taxon>Methanobacteriati</taxon>
        <taxon>Methanobacteriota</taxon>
        <taxon>Stenosarchaea group</taxon>
        <taxon>Halobacteria</taxon>
        <taxon>Halobacteriales</taxon>
        <taxon>Halobacteriaceae</taxon>
        <taxon>Halodesulfurarchaeum</taxon>
    </lineage>
</organism>
<dbReference type="SUPFAM" id="SSF52402">
    <property type="entry name" value="Adenine nucleotide alpha hydrolases-like"/>
    <property type="match status" value="1"/>
</dbReference>
<sequence length="251" mass="26757">METLACIKRVADTGAEIVLTDDKQSVDASAVGYTMGPHEECAIEAAVQVVEEEGGESTVLSLGPEDTEDQLYEGIGRGADNGVLLETAGGDWGPESTATAIADAIEGDLADFDLLFFGNESGDNANYQVGIRVAHELDLPVVTGAKDLEIDGDTAIVKRDVPGGSEVFEVETPAVVTVKEGLNTPRYPSMRSRMQAKKQEIQTIDPTETDDRLQMVELETPEAEDSEAEVLGEGPEAVDEAVEVMEELEVL</sequence>
<keyword evidence="6" id="KW-1185">Reference proteome</keyword>
<reference evidence="3 5" key="1">
    <citation type="submission" date="2016-06" db="EMBL/GenBank/DDBJ databases">
        <title>Discovery of anaerobic lithoheterotrophic haloarchaeon capable of sulfur respiration by hydrogen and formate.</title>
        <authorList>
            <person name="Sorokin D.Y."/>
            <person name="Kublanov I.V."/>
            <person name="Roman P."/>
            <person name="Sinninghe Damste J.S."/>
            <person name="Golyshin P.N."/>
            <person name="Rojo D."/>
            <person name="Ciordia S."/>
            <person name="Mena Md.C."/>
            <person name="Ferrer M."/>
            <person name="Smedile F."/>
            <person name="Messina E."/>
            <person name="La Cono V."/>
            <person name="Yakimov M.M."/>
        </authorList>
    </citation>
    <scope>NUCLEOTIDE SEQUENCE [LARGE SCALE GENOMIC DNA]</scope>
    <source>
        <strain evidence="3 5">HTSR1</strain>
    </source>
</reference>
<dbReference type="GO" id="GO:0009055">
    <property type="term" value="F:electron transfer activity"/>
    <property type="evidence" value="ECO:0007669"/>
    <property type="project" value="InterPro"/>
</dbReference>
<dbReference type="OrthoDB" id="6635at2157"/>
<proteinExistence type="predicted"/>
<dbReference type="PIRSF" id="PIRSF000090">
    <property type="entry name" value="Beta-ETF"/>
    <property type="match status" value="1"/>
</dbReference>
<dbReference type="Gene3D" id="3.40.50.620">
    <property type="entry name" value="HUPs"/>
    <property type="match status" value="1"/>
</dbReference>
<feature type="domain" description="Electron transfer flavoprotein alpha/beta-subunit N-terminal" evidence="2">
    <location>
        <begin position="23"/>
        <end position="213"/>
    </location>
</feature>
<dbReference type="InterPro" id="IPR033948">
    <property type="entry name" value="ETF_beta_N"/>
</dbReference>
<evidence type="ECO:0000256" key="1">
    <source>
        <dbReference type="SAM" id="MobiDB-lite"/>
    </source>
</evidence>
<dbReference type="AlphaFoldDB" id="A0A1D8S6F6"/>
<dbReference type="InterPro" id="IPR014730">
    <property type="entry name" value="ETF_a/b_N"/>
</dbReference>
<evidence type="ECO:0000313" key="3">
    <source>
        <dbReference type="EMBL" id="AOW80918.1"/>
    </source>
</evidence>
<dbReference type="RefSeq" id="WP_070365574.1">
    <property type="nucleotide sequence ID" value="NZ_CP016070.1"/>
</dbReference>
<reference evidence="4" key="3">
    <citation type="journal article" date="2017" name="ISME J.">
        <title>Discovery of anaerobic lithoheterotrophic haloarchaea, ubiquitous in hypersaline habitats.</title>
        <authorList>
            <person name="Sorokin D.Y."/>
            <person name="Messina E."/>
            <person name="Smedile F."/>
            <person name="Roman P."/>
            <person name="Damste J.S.S."/>
            <person name="Ciordia S."/>
            <person name="Mena M.C."/>
            <person name="Ferrer M."/>
            <person name="Golyshin P.N."/>
            <person name="Kublanov I.V."/>
            <person name="Samarov N.I."/>
            <person name="Toshchakov S.V."/>
            <person name="La Cono V."/>
            <person name="Yakimov M.M."/>
        </authorList>
    </citation>
    <scope>NUCLEOTIDE SEQUENCE</scope>
    <source>
        <strain evidence="4">HSR6</strain>
    </source>
</reference>
<dbReference type="Proteomes" id="UP000186165">
    <property type="component" value="Chromosome"/>
</dbReference>